<comment type="similarity">
    <text evidence="2">Belongs to the GSP F family.</text>
</comment>
<dbReference type="Pfam" id="PF00482">
    <property type="entry name" value="T2SSF"/>
    <property type="match status" value="2"/>
</dbReference>
<feature type="transmembrane region" description="Helical" evidence="7">
    <location>
        <begin position="218"/>
        <end position="239"/>
    </location>
</feature>
<dbReference type="InterPro" id="IPR003004">
    <property type="entry name" value="GspF/PilC"/>
</dbReference>
<dbReference type="InterPro" id="IPR042094">
    <property type="entry name" value="T2SS_GspF_sf"/>
</dbReference>
<dbReference type="EMBL" id="ADLT01000033">
    <property type="protein sequence ID" value="EHO63006.1"/>
    <property type="molecule type" value="Genomic_DNA"/>
</dbReference>
<dbReference type="GO" id="GO:0005886">
    <property type="term" value="C:plasma membrane"/>
    <property type="evidence" value="ECO:0007669"/>
    <property type="project" value="UniProtKB-SubCell"/>
</dbReference>
<keyword evidence="6 7" id="KW-0472">Membrane</keyword>
<sequence length="397" mass="44968">MKEFIFKACSDDGTIMEDSLRASSRQEAAEEIFSRNLHLIHLEEKKEPSSFSFRRRPFSSRQKLSLFAEEWASLLDAGLTITDSISLLENQMERKERDVLSSITKTISSGHSVGESFERARCFPPFFLSLLSVGELSGTLPEELHRLSRYYLKEDRFISQLKGALAYPLFVTAFALCLFIVILTFILPSFALLFDSLSIPFPPVASLALSLGLWLKDYGLHLALCFLAALLGAILFFFTREGRRTSQDLLYRSRFYRRILLVRFCAALSALLESGRTLSESLRDTREVLGNRNAQKALSFVAAHLDRGEDFPDTLEKSGFSLPLVHHLCRVGMESGELPRFLRQAEEILTHETERKIRRFRTILEPSLLLFTGAVTALMVFTVMLPVFQAAGSHMGF</sequence>
<proteinExistence type="inferred from homology"/>
<dbReference type="PATRIC" id="fig|742743.3.peg.1103"/>
<evidence type="ECO:0000256" key="4">
    <source>
        <dbReference type="ARBA" id="ARBA00022692"/>
    </source>
</evidence>
<evidence type="ECO:0000313" key="10">
    <source>
        <dbReference type="Proteomes" id="UP000003277"/>
    </source>
</evidence>
<evidence type="ECO:0000256" key="5">
    <source>
        <dbReference type="ARBA" id="ARBA00022989"/>
    </source>
</evidence>
<dbReference type="OrthoDB" id="1633947at2"/>
<protein>
    <recommendedName>
        <fullName evidence="8">Type II secretion system protein GspF domain-containing protein</fullName>
    </recommendedName>
</protein>
<accession>H1D0F0</accession>
<comment type="subcellular location">
    <subcellularLocation>
        <location evidence="1">Cell membrane</location>
        <topology evidence="1">Multi-pass membrane protein</topology>
    </subcellularLocation>
</comment>
<dbReference type="Proteomes" id="UP000003277">
    <property type="component" value="Unassembled WGS sequence"/>
</dbReference>
<dbReference type="AlphaFoldDB" id="H1D0F0"/>
<reference evidence="9 10" key="1">
    <citation type="submission" date="2011-11" db="EMBL/GenBank/DDBJ databases">
        <title>The Genome Sequence of Dialister succinatiphilus YIT 11850.</title>
        <authorList>
            <consortium name="The Broad Institute Genome Sequencing Platform"/>
            <person name="Earl A."/>
            <person name="Ward D."/>
            <person name="Feldgarden M."/>
            <person name="Gevers D."/>
            <person name="Morotomi M."/>
            <person name="Young S.K."/>
            <person name="Zeng Q."/>
            <person name="Gargeya S."/>
            <person name="Fitzgerald M."/>
            <person name="Haas B."/>
            <person name="Abouelleil A."/>
            <person name="Alvarado L."/>
            <person name="Arachchi H.M."/>
            <person name="Berlin A."/>
            <person name="Brown A."/>
            <person name="Chapman S.B."/>
            <person name="Dunbar C."/>
            <person name="Gearin G."/>
            <person name="Goldberg J."/>
            <person name="Griggs A."/>
            <person name="Gujja S."/>
            <person name="Heiman D."/>
            <person name="Howarth C."/>
            <person name="Lui A."/>
            <person name="MacDonald P.J.P."/>
            <person name="Montmayeur A."/>
            <person name="Murphy C."/>
            <person name="Neiman D."/>
            <person name="Pearson M."/>
            <person name="Priest M."/>
            <person name="Roberts A."/>
            <person name="Saif S."/>
            <person name="Shea T."/>
            <person name="Sisk P."/>
            <person name="Stolte C."/>
            <person name="Sykes S."/>
            <person name="Wortman J."/>
            <person name="Nusbaum C."/>
            <person name="Birren B."/>
        </authorList>
    </citation>
    <scope>NUCLEOTIDE SEQUENCE [LARGE SCALE GENOMIC DNA]</scope>
    <source>
        <strain evidence="9 10">YIT 11850</strain>
    </source>
</reference>
<dbReference type="Gene3D" id="1.20.81.30">
    <property type="entry name" value="Type II secretion system (T2SS), domain F"/>
    <property type="match status" value="2"/>
</dbReference>
<dbReference type="STRING" id="742743.HMPREF9453_01088"/>
<gene>
    <name evidence="9" type="ORF">HMPREF9453_01088</name>
</gene>
<dbReference type="eggNOG" id="COG1459">
    <property type="taxonomic scope" value="Bacteria"/>
</dbReference>
<keyword evidence="3" id="KW-1003">Cell membrane</keyword>
<feature type="transmembrane region" description="Helical" evidence="7">
    <location>
        <begin position="368"/>
        <end position="388"/>
    </location>
</feature>
<keyword evidence="4 7" id="KW-0812">Transmembrane</keyword>
<feature type="domain" description="Type II secretion system protein GspF" evidence="8">
    <location>
        <begin position="67"/>
        <end position="188"/>
    </location>
</feature>
<dbReference type="PANTHER" id="PTHR30012:SF0">
    <property type="entry name" value="TYPE II SECRETION SYSTEM PROTEIN F-RELATED"/>
    <property type="match status" value="1"/>
</dbReference>
<dbReference type="InterPro" id="IPR018076">
    <property type="entry name" value="T2SS_GspF_dom"/>
</dbReference>
<evidence type="ECO:0000256" key="1">
    <source>
        <dbReference type="ARBA" id="ARBA00004651"/>
    </source>
</evidence>
<feature type="transmembrane region" description="Helical" evidence="7">
    <location>
        <begin position="165"/>
        <end position="194"/>
    </location>
</feature>
<evidence type="ECO:0000256" key="2">
    <source>
        <dbReference type="ARBA" id="ARBA00005745"/>
    </source>
</evidence>
<dbReference type="PRINTS" id="PR00812">
    <property type="entry name" value="BCTERIALGSPF"/>
</dbReference>
<keyword evidence="5 7" id="KW-1133">Transmembrane helix</keyword>
<feature type="domain" description="Type II secretion system protein GspF" evidence="8">
    <location>
        <begin position="264"/>
        <end position="386"/>
    </location>
</feature>
<dbReference type="RefSeq" id="WP_008859583.1">
    <property type="nucleotide sequence ID" value="NZ_JH591188.1"/>
</dbReference>
<evidence type="ECO:0000313" key="9">
    <source>
        <dbReference type="EMBL" id="EHO63006.1"/>
    </source>
</evidence>
<organism evidence="9 10">
    <name type="scientific">Dialister succinatiphilus YIT 11850</name>
    <dbReference type="NCBI Taxonomy" id="742743"/>
    <lineage>
        <taxon>Bacteria</taxon>
        <taxon>Bacillati</taxon>
        <taxon>Bacillota</taxon>
        <taxon>Negativicutes</taxon>
        <taxon>Veillonellales</taxon>
        <taxon>Veillonellaceae</taxon>
        <taxon>Dialister</taxon>
    </lineage>
</organism>
<name>H1D0F0_9FIRM</name>
<evidence type="ECO:0000256" key="3">
    <source>
        <dbReference type="ARBA" id="ARBA00022475"/>
    </source>
</evidence>
<dbReference type="PANTHER" id="PTHR30012">
    <property type="entry name" value="GENERAL SECRETION PATHWAY PROTEIN"/>
    <property type="match status" value="1"/>
</dbReference>
<dbReference type="HOGENOM" id="CLU_035032_0_0_9"/>
<evidence type="ECO:0000256" key="7">
    <source>
        <dbReference type="SAM" id="Phobius"/>
    </source>
</evidence>
<evidence type="ECO:0000259" key="8">
    <source>
        <dbReference type="Pfam" id="PF00482"/>
    </source>
</evidence>
<evidence type="ECO:0000256" key="6">
    <source>
        <dbReference type="ARBA" id="ARBA00023136"/>
    </source>
</evidence>
<comment type="caution">
    <text evidence="9">The sequence shown here is derived from an EMBL/GenBank/DDBJ whole genome shotgun (WGS) entry which is preliminary data.</text>
</comment>
<keyword evidence="10" id="KW-1185">Reference proteome</keyword>